<dbReference type="eggNOG" id="ENOG502SV45">
    <property type="taxonomic scope" value="Eukaryota"/>
</dbReference>
<feature type="chain" id="PRO_5004548528" description="Ubiquitin 3 binding protein But2 C-terminal domain-containing protein" evidence="1">
    <location>
        <begin position="19"/>
        <end position="293"/>
    </location>
</feature>
<keyword evidence="1" id="KW-0732">Signal</keyword>
<sequence length="293" mass="30869">MRFLSSILLFSAASAASAATTLMKCNADNCLRAIRASAFPTRLGTADCSSYFLATVTPDTSTVTVTSTLSLTETLYTFVVPTLTPPPDTITGTEVAKRAVTVVPSSIPSYASACSGAVRYESACSCIGVTRTTVTAAAPLTTVTEVPKITTTLVIPTATVAPFILKMIDGASNSNRGPYVAYSNEENFEHATFTSSKTAAQQFYFNPDTGNLETIGHGRVVSTDTGSPYWVIFSSNSYDPLPCTVDNGFLNCQLGNAVEWGSYANGYALLLGPANTNWGPYVGAKASLQVIYV</sequence>
<name>S8BJ19_DACHA</name>
<dbReference type="EMBL" id="AQGS01001196">
    <property type="protein sequence ID" value="EPS35297.1"/>
    <property type="molecule type" value="Genomic_DNA"/>
</dbReference>
<proteinExistence type="predicted"/>
<dbReference type="Proteomes" id="UP000015100">
    <property type="component" value="Unassembled WGS sequence"/>
</dbReference>
<keyword evidence="3" id="KW-1185">Reference proteome</keyword>
<evidence type="ECO:0008006" key="4">
    <source>
        <dbReference type="Google" id="ProtNLM"/>
    </source>
</evidence>
<dbReference type="HOGENOM" id="CLU_943395_0_0_1"/>
<reference evidence="2 3" key="1">
    <citation type="journal article" date="2013" name="PLoS Genet.">
        <title>Genomic mechanisms accounting for the adaptation to parasitism in nematode-trapping fungi.</title>
        <authorList>
            <person name="Meerupati T."/>
            <person name="Andersson K.M."/>
            <person name="Friman E."/>
            <person name="Kumar D."/>
            <person name="Tunlid A."/>
            <person name="Ahren D."/>
        </authorList>
    </citation>
    <scope>NUCLEOTIDE SEQUENCE [LARGE SCALE GENOMIC DNA]</scope>
    <source>
        <strain evidence="2 3">CBS 200.50</strain>
    </source>
</reference>
<reference evidence="3" key="2">
    <citation type="submission" date="2013-04" db="EMBL/GenBank/DDBJ databases">
        <title>Genomic mechanisms accounting for the adaptation to parasitism in nematode-trapping fungi.</title>
        <authorList>
            <person name="Ahren D.G."/>
        </authorList>
    </citation>
    <scope>NUCLEOTIDE SEQUENCE [LARGE SCALE GENOMIC DNA]</scope>
    <source>
        <strain evidence="3">CBS 200.50</strain>
    </source>
</reference>
<feature type="signal peptide" evidence="1">
    <location>
        <begin position="1"/>
        <end position="18"/>
    </location>
</feature>
<accession>S8BJ19</accession>
<dbReference type="OrthoDB" id="5596743at2759"/>
<evidence type="ECO:0000256" key="1">
    <source>
        <dbReference type="SAM" id="SignalP"/>
    </source>
</evidence>
<evidence type="ECO:0000313" key="3">
    <source>
        <dbReference type="Proteomes" id="UP000015100"/>
    </source>
</evidence>
<protein>
    <recommendedName>
        <fullName evidence="4">Ubiquitin 3 binding protein But2 C-terminal domain-containing protein</fullName>
    </recommendedName>
</protein>
<organism evidence="2 3">
    <name type="scientific">Dactylellina haptotyla (strain CBS 200.50)</name>
    <name type="common">Nematode-trapping fungus</name>
    <name type="synonym">Monacrosporium haptotylum</name>
    <dbReference type="NCBI Taxonomy" id="1284197"/>
    <lineage>
        <taxon>Eukaryota</taxon>
        <taxon>Fungi</taxon>
        <taxon>Dikarya</taxon>
        <taxon>Ascomycota</taxon>
        <taxon>Pezizomycotina</taxon>
        <taxon>Orbiliomycetes</taxon>
        <taxon>Orbiliales</taxon>
        <taxon>Orbiliaceae</taxon>
        <taxon>Dactylellina</taxon>
    </lineage>
</organism>
<dbReference type="AlphaFoldDB" id="S8BJ19"/>
<comment type="caution">
    <text evidence="2">The sequence shown here is derived from an EMBL/GenBank/DDBJ whole genome shotgun (WGS) entry which is preliminary data.</text>
</comment>
<evidence type="ECO:0000313" key="2">
    <source>
        <dbReference type="EMBL" id="EPS35297.1"/>
    </source>
</evidence>
<gene>
    <name evidence="2" type="ORF">H072_11346</name>
</gene>